<dbReference type="AlphaFoldDB" id="A0A267FMQ2"/>
<organism evidence="5 6">
    <name type="scientific">Macrostomum lignano</name>
    <dbReference type="NCBI Taxonomy" id="282301"/>
    <lineage>
        <taxon>Eukaryota</taxon>
        <taxon>Metazoa</taxon>
        <taxon>Spiralia</taxon>
        <taxon>Lophotrochozoa</taxon>
        <taxon>Platyhelminthes</taxon>
        <taxon>Rhabditophora</taxon>
        <taxon>Macrostomorpha</taxon>
        <taxon>Macrostomida</taxon>
        <taxon>Macrostomidae</taxon>
        <taxon>Macrostomum</taxon>
    </lineage>
</organism>
<feature type="domain" description="Fibronectin type-III" evidence="4">
    <location>
        <begin position="48"/>
        <end position="135"/>
    </location>
</feature>
<dbReference type="SMART" id="SM00060">
    <property type="entry name" value="FN3"/>
    <property type="match status" value="4"/>
</dbReference>
<keyword evidence="1" id="KW-0677">Repeat</keyword>
<comment type="caution">
    <text evidence="5">The sequence shown here is derived from an EMBL/GenBank/DDBJ whole genome shotgun (WGS) entry which is preliminary data.</text>
</comment>
<dbReference type="InterPro" id="IPR001304">
    <property type="entry name" value="C-type_lectin-like"/>
</dbReference>
<dbReference type="SUPFAM" id="SSF49265">
    <property type="entry name" value="Fibronectin type III"/>
    <property type="match status" value="2"/>
</dbReference>
<name>A0A267FMQ2_9PLAT</name>
<dbReference type="InterPro" id="IPR036116">
    <property type="entry name" value="FN3_sf"/>
</dbReference>
<feature type="domain" description="Fibronectin type-III" evidence="4">
    <location>
        <begin position="216"/>
        <end position="306"/>
    </location>
</feature>
<sequence>MSSQADRARSLFCFYRLLLVAAAAALLLCDEAAAQGTSCGKLVPGQVDPVTVAAVRSSTNSSIIVDWLAPDSGITGYFYTLSCPSCPTQQLNASDETFTFRDLPAATEYNFSIQAGLRNCRLSPAFHLSGRTDLNKVPGSVHISDVTETSFRARWAASPDVGVEYEVSCAGRVPDTTAVCTGQPSGASVTVTVRPVKTGFPPAPFIHGTALTKLFPIDASSVSFTITETSITLTWAASITEGVLYRVTCRRVSTGTSTSLPPSQYLSASISSLQSGEAYNLSVAVTKQGGFDEVVTWLPIQLTKLFGIDASSAQYSSNETAISVTWQPSSTSGVSYQLTCKRVGSGEVSTASSPTPSATCGSLQSGQEYELRVAVQKEGGFDDVITALSNQLTNGHRGSCATADWLQFNGFCYLLVKGSNGRNLTAAVSDCQRRDPSAHLLWITSQSEMNWVMDYSARNWRLREDYRAQCRDCRFQGDAAWTGLYRDEADGGKFKWLRDNSGINVSVSWLVGPSRPPMNFGLLVDAETRLLWRTYQPEARHFHFCKAPMRVQQPETAKNDAADAAQEKTVRTRCPSAAWSPISRGPGASLQMCYTKIYPGSLPKAREECRRWAPNADILPARSLHGLSRFDRRILFLHVCYIGKKTGKSDS</sequence>
<feature type="chain" id="PRO_5012989719" description="Fibronectin type-III domain-containing protein" evidence="2">
    <location>
        <begin position="35"/>
        <end position="651"/>
    </location>
</feature>
<keyword evidence="6" id="KW-1185">Reference proteome</keyword>
<dbReference type="PANTHER" id="PTHR46708">
    <property type="entry name" value="TENASCIN"/>
    <property type="match status" value="1"/>
</dbReference>
<evidence type="ECO:0000259" key="4">
    <source>
        <dbReference type="PROSITE" id="PS50853"/>
    </source>
</evidence>
<keyword evidence="2" id="KW-0732">Signal</keyword>
<evidence type="ECO:0000313" key="5">
    <source>
        <dbReference type="EMBL" id="PAA75075.1"/>
    </source>
</evidence>
<protein>
    <recommendedName>
        <fullName evidence="7">Fibronectin type-III domain-containing protein</fullName>
    </recommendedName>
</protein>
<dbReference type="Gene3D" id="2.60.40.10">
    <property type="entry name" value="Immunoglobulins"/>
    <property type="match status" value="3"/>
</dbReference>
<dbReference type="Pfam" id="PF00041">
    <property type="entry name" value="fn3"/>
    <property type="match status" value="2"/>
</dbReference>
<dbReference type="PROSITE" id="PS50853">
    <property type="entry name" value="FN3"/>
    <property type="match status" value="2"/>
</dbReference>
<dbReference type="SUPFAM" id="SSF56436">
    <property type="entry name" value="C-type lectin-like"/>
    <property type="match status" value="1"/>
</dbReference>
<dbReference type="EMBL" id="NIVC01000905">
    <property type="protein sequence ID" value="PAA75075.1"/>
    <property type="molecule type" value="Genomic_DNA"/>
</dbReference>
<evidence type="ECO:0000313" key="6">
    <source>
        <dbReference type="Proteomes" id="UP000215902"/>
    </source>
</evidence>
<gene>
    <name evidence="5" type="ORF">BOX15_Mlig011792g2</name>
</gene>
<dbReference type="PROSITE" id="PS50041">
    <property type="entry name" value="C_TYPE_LECTIN_2"/>
    <property type="match status" value="1"/>
</dbReference>
<evidence type="ECO:0000259" key="3">
    <source>
        <dbReference type="PROSITE" id="PS50041"/>
    </source>
</evidence>
<dbReference type="Gene3D" id="3.10.100.10">
    <property type="entry name" value="Mannose-Binding Protein A, subunit A"/>
    <property type="match status" value="1"/>
</dbReference>
<feature type="signal peptide" evidence="2">
    <location>
        <begin position="1"/>
        <end position="34"/>
    </location>
</feature>
<dbReference type="Proteomes" id="UP000215902">
    <property type="component" value="Unassembled WGS sequence"/>
</dbReference>
<dbReference type="CDD" id="cd00037">
    <property type="entry name" value="CLECT"/>
    <property type="match status" value="1"/>
</dbReference>
<proteinExistence type="predicted"/>
<dbReference type="InterPro" id="IPR016186">
    <property type="entry name" value="C-type_lectin-like/link_sf"/>
</dbReference>
<evidence type="ECO:0000256" key="1">
    <source>
        <dbReference type="ARBA" id="ARBA00022737"/>
    </source>
</evidence>
<accession>A0A267FMQ2</accession>
<reference evidence="5 6" key="1">
    <citation type="submission" date="2017-06" db="EMBL/GenBank/DDBJ databases">
        <title>A platform for efficient transgenesis in Macrostomum lignano, a flatworm model organism for stem cell research.</title>
        <authorList>
            <person name="Berezikov E."/>
        </authorList>
    </citation>
    <scope>NUCLEOTIDE SEQUENCE [LARGE SCALE GENOMIC DNA]</scope>
    <source>
        <strain evidence="5">DV1</strain>
        <tissue evidence="5">Whole organism</tissue>
    </source>
</reference>
<dbReference type="CDD" id="cd00063">
    <property type="entry name" value="FN3"/>
    <property type="match status" value="3"/>
</dbReference>
<dbReference type="InterPro" id="IPR050991">
    <property type="entry name" value="ECM_Regulatory_Proteins"/>
</dbReference>
<evidence type="ECO:0000256" key="2">
    <source>
        <dbReference type="SAM" id="SignalP"/>
    </source>
</evidence>
<dbReference type="PANTHER" id="PTHR46708:SF2">
    <property type="entry name" value="FIBRONECTIN TYPE-III DOMAIN-CONTAINING PROTEIN"/>
    <property type="match status" value="1"/>
</dbReference>
<feature type="domain" description="C-type lectin" evidence="3">
    <location>
        <begin position="408"/>
        <end position="546"/>
    </location>
</feature>
<dbReference type="SMART" id="SM00034">
    <property type="entry name" value="CLECT"/>
    <property type="match status" value="1"/>
</dbReference>
<evidence type="ECO:0008006" key="7">
    <source>
        <dbReference type="Google" id="ProtNLM"/>
    </source>
</evidence>
<dbReference type="InterPro" id="IPR016187">
    <property type="entry name" value="CTDL_fold"/>
</dbReference>
<dbReference type="OrthoDB" id="6068744at2759"/>
<dbReference type="InterPro" id="IPR013783">
    <property type="entry name" value="Ig-like_fold"/>
</dbReference>
<dbReference type="InterPro" id="IPR003961">
    <property type="entry name" value="FN3_dom"/>
</dbReference>